<proteinExistence type="predicted"/>
<gene>
    <name evidence="1" type="ORF">SAMN05444380_11739</name>
</gene>
<dbReference type="Gene3D" id="1.10.10.10">
    <property type="entry name" value="Winged helix-like DNA-binding domain superfamily/Winged helix DNA-binding domain"/>
    <property type="match status" value="1"/>
</dbReference>
<dbReference type="GO" id="GO:0003700">
    <property type="term" value="F:DNA-binding transcription factor activity"/>
    <property type="evidence" value="ECO:0007669"/>
    <property type="project" value="TreeGrafter"/>
</dbReference>
<protein>
    <submittedName>
        <fullName evidence="1">Transcriptional regulator, BadM/Rrf2 family</fullName>
    </submittedName>
</protein>
<name>A0A1I2CX90_9BACT</name>
<evidence type="ECO:0000313" key="2">
    <source>
        <dbReference type="Proteomes" id="UP000181976"/>
    </source>
</evidence>
<dbReference type="NCBIfam" id="TIGR00738">
    <property type="entry name" value="rrf2_super"/>
    <property type="match status" value="1"/>
</dbReference>
<dbReference type="GO" id="GO:0005829">
    <property type="term" value="C:cytosol"/>
    <property type="evidence" value="ECO:0007669"/>
    <property type="project" value="TreeGrafter"/>
</dbReference>
<dbReference type="RefSeq" id="WP_010527693.1">
    <property type="nucleotide sequence ID" value="NZ_AFSL01000060.1"/>
</dbReference>
<organism evidence="1 2">
    <name type="scientific">Thermophagus xiamenensis</name>
    <dbReference type="NCBI Taxonomy" id="385682"/>
    <lineage>
        <taxon>Bacteria</taxon>
        <taxon>Pseudomonadati</taxon>
        <taxon>Bacteroidota</taxon>
        <taxon>Bacteroidia</taxon>
        <taxon>Marinilabiliales</taxon>
        <taxon>Marinilabiliaceae</taxon>
        <taxon>Thermophagus</taxon>
    </lineage>
</organism>
<dbReference type="AlphaFoldDB" id="A0A1I2CX90"/>
<dbReference type="PROSITE" id="PS51197">
    <property type="entry name" value="HTH_RRF2_2"/>
    <property type="match status" value="1"/>
</dbReference>
<dbReference type="OrthoDB" id="9808360at2"/>
<dbReference type="InterPro" id="IPR036390">
    <property type="entry name" value="WH_DNA-bd_sf"/>
</dbReference>
<dbReference type="PANTHER" id="PTHR33221:SF15">
    <property type="entry name" value="HTH-TYPE TRANSCRIPTIONAL REGULATOR YWGB-RELATED"/>
    <property type="match status" value="1"/>
</dbReference>
<dbReference type="PANTHER" id="PTHR33221">
    <property type="entry name" value="WINGED HELIX-TURN-HELIX TRANSCRIPTIONAL REGULATOR, RRF2 FAMILY"/>
    <property type="match status" value="1"/>
</dbReference>
<dbReference type="InParanoid" id="A0A1I2CX90"/>
<dbReference type="EMBL" id="FONA01000017">
    <property type="protein sequence ID" value="SFE72908.1"/>
    <property type="molecule type" value="Genomic_DNA"/>
</dbReference>
<dbReference type="InterPro" id="IPR000944">
    <property type="entry name" value="Tscrpt_reg_Rrf2"/>
</dbReference>
<accession>A0A1I2CX90</accession>
<dbReference type="SUPFAM" id="SSF46785">
    <property type="entry name" value="Winged helix' DNA-binding domain"/>
    <property type="match status" value="1"/>
</dbReference>
<dbReference type="InterPro" id="IPR036388">
    <property type="entry name" value="WH-like_DNA-bd_sf"/>
</dbReference>
<evidence type="ECO:0000313" key="1">
    <source>
        <dbReference type="EMBL" id="SFE72908.1"/>
    </source>
</evidence>
<dbReference type="STRING" id="385682.SAMN05444380_11739"/>
<dbReference type="Proteomes" id="UP000181976">
    <property type="component" value="Unassembled WGS sequence"/>
</dbReference>
<dbReference type="eggNOG" id="COG1959">
    <property type="taxonomic scope" value="Bacteria"/>
</dbReference>
<dbReference type="Pfam" id="PF02082">
    <property type="entry name" value="Rrf2"/>
    <property type="match status" value="1"/>
</dbReference>
<reference evidence="1 2" key="1">
    <citation type="submission" date="2016-10" db="EMBL/GenBank/DDBJ databases">
        <authorList>
            <person name="de Groot N.N."/>
        </authorList>
    </citation>
    <scope>NUCLEOTIDE SEQUENCE [LARGE SCALE GENOMIC DNA]</scope>
    <source>
        <strain evidence="1 2">DSM 19012</strain>
    </source>
</reference>
<sequence>MLSTTCKYAVRALIYIGMKGSEENRANARIIANELGIPMQFLSKILQIFVRKGLLKSVKGPTGGFFLARKPEEITLYDIVKIIDGPGFFETCLIGTGLCQSSTNKIERCPVHDRFSAVREQVVNYFKSENIKGIIERMGHDERILLKL</sequence>
<keyword evidence="2" id="KW-1185">Reference proteome</keyword>